<proteinExistence type="predicted"/>
<dbReference type="GO" id="GO:0004753">
    <property type="term" value="F:saccharopine dehydrogenase activity"/>
    <property type="evidence" value="ECO:0007669"/>
    <property type="project" value="TreeGrafter"/>
</dbReference>
<dbReference type="AlphaFoldDB" id="A0A8K0XTF1"/>
<dbReference type="Gene3D" id="3.30.360.10">
    <property type="entry name" value="Dihydrodipicolinate Reductase, domain 2"/>
    <property type="match status" value="1"/>
</dbReference>
<evidence type="ECO:0000313" key="5">
    <source>
        <dbReference type="EMBL" id="KAH8105477.1"/>
    </source>
</evidence>
<keyword evidence="1" id="KW-0521">NADP</keyword>
<dbReference type="Gene3D" id="1.10.1870.10">
    <property type="entry name" value="Domain 3, Saccharopine reductase"/>
    <property type="match status" value="1"/>
</dbReference>
<dbReference type="SMART" id="SM01003">
    <property type="entry name" value="AlaDh_PNT_N"/>
    <property type="match status" value="1"/>
</dbReference>
<dbReference type="SUPFAM" id="SSF52283">
    <property type="entry name" value="Formate/glycerate dehydrogenase catalytic domain-like"/>
    <property type="match status" value="1"/>
</dbReference>
<gene>
    <name evidence="5" type="ORF">BXZ70DRAFT_887634</name>
</gene>
<name>A0A8K0XTF1_9AGAR</name>
<evidence type="ECO:0000256" key="3">
    <source>
        <dbReference type="ARBA" id="ARBA00023154"/>
    </source>
</evidence>
<dbReference type="Pfam" id="PF03435">
    <property type="entry name" value="Sacchrp_dh_NADP"/>
    <property type="match status" value="1"/>
</dbReference>
<dbReference type="GO" id="GO:0019878">
    <property type="term" value="P:lysine biosynthetic process via aminoadipic acid"/>
    <property type="evidence" value="ECO:0007669"/>
    <property type="project" value="TreeGrafter"/>
</dbReference>
<keyword evidence="3" id="KW-0457">Lysine biosynthesis</keyword>
<sequence>MAFIRRAPHALRRTFTTATPHIDPSKLTIGIRREDPHRIWERRCPLTPDAVHDLVHKEGVNVLVQDCERRVWTTNDFIKAGAVMHPTLSPSHITLGIKETPLDELLTSPIRAPSESSAQSPLVSRTHLMFSHTVKGQMYNMELLSKFLGPPNTLPPRLVDYELLTGEDGKRSVGFGWFAGVAGALESLCALAHAHLELGIASQFLYTPRPHMHPSLASIRSTLRDVVGARIAADGTPKGLGPIVFGVTGTGKVAQGVLDLLADLPICMVNVQDLAALVTNPGMSIYVVHALPSDYFVRADGQPYERSHYYANPQAYSSVFHSKVAPYLTLLFNGAGWAPNFPRMMTNDQLTFALEKARQIGKGRFACIGDISCDVEGGLEFMPRASTLSSPFYSTRPPTLPSHLPSVTMMSVDILPTALPLEASEHFSSVLMPYLKSLIRSYRTPGQPHLNGDVNLGRAAALERATVASDGKLRDAHKWLEGPLNVWRETRAASGVTDSSEPPAVAGHAAPKKKVLMLGSGMVAGPAVDEICSWKDVELVVASNVLSEANRLTKKHPSAKAVNLDVSDWSKVDSLIGECDLVISLLPVPFHPKVAEACIQHRKHLVTASYISPAMRALHDRAVSSDVILLNEIGLDPGIDHCSAISLLSDLRAQNKQVVSFTSFCGGIPAPEDAEGVPLKYKFSWSPKGVLSAALNGAKFKLWDKVEEIQGKDLLRQNFQDLPISEVLKLEGLANRDSLPYGDTYELGSDIRTLFRGTLRYQGFSALMHQFKSLGFLESTALIQPTSWSDFATQAMAARLQRKSIPQDPASFRSALADCLEDSGAEDTTELIEAMDWFGISPSSKSTAPLPTTGPTPPIDVFASLLAHKLRYLPNERDLVVLSHEIVAHSPTREHEEEIHTSSLIAYGTPSASAMSRTVGLPVAFATRAVLDGGVQARGVQGPGVERSVWGRVLSELERAGLGMRESVKKVKGVRGGSVERSLVEARSGMRD</sequence>
<keyword evidence="6" id="KW-1185">Reference proteome</keyword>
<accession>A0A8K0XTF1</accession>
<dbReference type="InterPro" id="IPR036291">
    <property type="entry name" value="NAD(P)-bd_dom_sf"/>
</dbReference>
<evidence type="ECO:0000313" key="6">
    <source>
        <dbReference type="Proteomes" id="UP000813824"/>
    </source>
</evidence>
<dbReference type="OrthoDB" id="10059875at2759"/>
<dbReference type="SUPFAM" id="SSF51735">
    <property type="entry name" value="NAD(P)-binding Rossmann-fold domains"/>
    <property type="match status" value="1"/>
</dbReference>
<dbReference type="GO" id="GO:0005737">
    <property type="term" value="C:cytoplasm"/>
    <property type="evidence" value="ECO:0007669"/>
    <property type="project" value="TreeGrafter"/>
</dbReference>
<protein>
    <submittedName>
        <fullName evidence="5">Saccharopine dehydrogenase-domain-containing protein</fullName>
    </submittedName>
</protein>
<comment type="caution">
    <text evidence="5">The sequence shown here is derived from an EMBL/GenBank/DDBJ whole genome shotgun (WGS) entry which is preliminary data.</text>
</comment>
<dbReference type="PANTHER" id="PTHR11133:SF22">
    <property type="entry name" value="ALPHA-AMINOADIPIC SEMIALDEHYDE SYNTHASE, MITOCHONDRIAL"/>
    <property type="match status" value="1"/>
</dbReference>
<keyword evidence="3" id="KW-0028">Amino-acid biosynthesis</keyword>
<dbReference type="InterPro" id="IPR032095">
    <property type="entry name" value="Sacchrp_dh-like_C"/>
</dbReference>
<dbReference type="InterPro" id="IPR051168">
    <property type="entry name" value="AASS"/>
</dbReference>
<dbReference type="InterPro" id="IPR007886">
    <property type="entry name" value="AlaDH/PNT_N"/>
</dbReference>
<dbReference type="InterPro" id="IPR005097">
    <property type="entry name" value="Sacchrp_dh_NADP-bd"/>
</dbReference>
<feature type="domain" description="Alanine dehydrogenase/pyridine nucleotide transhydrogenase N-terminal" evidence="4">
    <location>
        <begin position="30"/>
        <end position="182"/>
    </location>
</feature>
<organism evidence="5 6">
    <name type="scientific">Cristinia sonorae</name>
    <dbReference type="NCBI Taxonomy" id="1940300"/>
    <lineage>
        <taxon>Eukaryota</taxon>
        <taxon>Fungi</taxon>
        <taxon>Dikarya</taxon>
        <taxon>Basidiomycota</taxon>
        <taxon>Agaricomycotina</taxon>
        <taxon>Agaricomycetes</taxon>
        <taxon>Agaricomycetidae</taxon>
        <taxon>Agaricales</taxon>
        <taxon>Pleurotineae</taxon>
        <taxon>Stephanosporaceae</taxon>
        <taxon>Cristinia</taxon>
    </lineage>
</organism>
<dbReference type="SUPFAM" id="SSF55347">
    <property type="entry name" value="Glyceraldehyde-3-phosphate dehydrogenase-like, C-terminal domain"/>
    <property type="match status" value="1"/>
</dbReference>
<dbReference type="EMBL" id="JAEVFJ010000004">
    <property type="protein sequence ID" value="KAH8105477.1"/>
    <property type="molecule type" value="Genomic_DNA"/>
</dbReference>
<dbReference type="PANTHER" id="PTHR11133">
    <property type="entry name" value="SACCHAROPINE DEHYDROGENASE"/>
    <property type="match status" value="1"/>
</dbReference>
<dbReference type="CDD" id="cd12189">
    <property type="entry name" value="LKR_SDH_like"/>
    <property type="match status" value="1"/>
</dbReference>
<evidence type="ECO:0000256" key="1">
    <source>
        <dbReference type="ARBA" id="ARBA00022857"/>
    </source>
</evidence>
<keyword evidence="2" id="KW-0560">Oxidoreductase</keyword>
<reference evidence="5" key="1">
    <citation type="journal article" date="2021" name="New Phytol.">
        <title>Evolutionary innovations through gain and loss of genes in the ectomycorrhizal Boletales.</title>
        <authorList>
            <person name="Wu G."/>
            <person name="Miyauchi S."/>
            <person name="Morin E."/>
            <person name="Kuo A."/>
            <person name="Drula E."/>
            <person name="Varga T."/>
            <person name="Kohler A."/>
            <person name="Feng B."/>
            <person name="Cao Y."/>
            <person name="Lipzen A."/>
            <person name="Daum C."/>
            <person name="Hundley H."/>
            <person name="Pangilinan J."/>
            <person name="Johnson J."/>
            <person name="Barry K."/>
            <person name="LaButti K."/>
            <person name="Ng V."/>
            <person name="Ahrendt S."/>
            <person name="Min B."/>
            <person name="Choi I.G."/>
            <person name="Park H."/>
            <person name="Plett J.M."/>
            <person name="Magnuson J."/>
            <person name="Spatafora J.W."/>
            <person name="Nagy L.G."/>
            <person name="Henrissat B."/>
            <person name="Grigoriev I.V."/>
            <person name="Yang Z.L."/>
            <person name="Xu J."/>
            <person name="Martin F.M."/>
        </authorList>
    </citation>
    <scope>NUCLEOTIDE SEQUENCE</scope>
    <source>
        <strain evidence="5">KKN 215</strain>
    </source>
</reference>
<dbReference type="Pfam" id="PF16653">
    <property type="entry name" value="Sacchrp_dh_C"/>
    <property type="match status" value="1"/>
</dbReference>
<dbReference type="Proteomes" id="UP000813824">
    <property type="component" value="Unassembled WGS sequence"/>
</dbReference>
<dbReference type="FunFam" id="3.40.50.720:FF:000072">
    <property type="entry name" value="Saccharopine dehydrogenase [NADP(+), L-glutamate-forming]"/>
    <property type="match status" value="1"/>
</dbReference>
<evidence type="ECO:0000259" key="4">
    <source>
        <dbReference type="SMART" id="SM01003"/>
    </source>
</evidence>
<evidence type="ECO:0000256" key="2">
    <source>
        <dbReference type="ARBA" id="ARBA00023002"/>
    </source>
</evidence>
<dbReference type="Gene3D" id="3.40.50.720">
    <property type="entry name" value="NAD(P)-binding Rossmann-like Domain"/>
    <property type="match status" value="2"/>
</dbReference>